<dbReference type="InterPro" id="IPR016631">
    <property type="entry name" value="Regulatory_RpfE"/>
</dbReference>
<sequence length="364" mass="39491">MQLTLVVPELVWPEPDDRETFDAFACPGLNTLIARSRLQRRAPQSFEATLGDTFGLGGSVPWAAFRILGESSAPTAAGADPCWLCADPVHLRLHQEKLILADASSLDISLDEAQEITAELNRQFADVGTFHVATAERWYLQLAGETDLGRFDVPPLSIVAGRKLDRQLPETPEARHLRQLLNEVQMVLYGQPANERREVAGQATINSLWLWGAGVRPAANGTSATSSATSSAGNFAGVWSEDVLTCGLGRAYGIPTQPPPDDLAALLSQAAAGSRQLLVLDTLQRPVQYEDADAYASELASLDRRWFAPLQKALASGKVKQLRLEASTAYAAVAWESSRSEQWQLWRRPRPLAATAQALAKGEG</sequence>
<dbReference type="PIRSF" id="PIRSF015283">
    <property type="entry name" value="Regulatory_RpfE"/>
    <property type="match status" value="1"/>
</dbReference>
<protein>
    <submittedName>
        <fullName evidence="1">Cofactor-independent phosphoglycerate mutase</fullName>
    </submittedName>
</protein>
<dbReference type="STRING" id="1454003.AW10_01722"/>
<gene>
    <name evidence="1" type="ORF">AW10_01722</name>
</gene>
<dbReference type="PATRIC" id="fig|1454003.3.peg.1773"/>
<comment type="caution">
    <text evidence="1">The sequence shown here is derived from an EMBL/GenBank/DDBJ whole genome shotgun (WGS) entry which is preliminary data.</text>
</comment>
<dbReference type="EMBL" id="JEMX01000030">
    <property type="protein sequence ID" value="EXI80579.1"/>
    <property type="molecule type" value="Genomic_DNA"/>
</dbReference>
<proteinExistence type="predicted"/>
<dbReference type="Proteomes" id="UP000021816">
    <property type="component" value="Unassembled WGS sequence"/>
</dbReference>
<accession>A0A011QNZ2</accession>
<organism evidence="1 2">
    <name type="scientific">Candidatus Accumulibacter appositus</name>
    <dbReference type="NCBI Taxonomy" id="1454003"/>
    <lineage>
        <taxon>Bacteria</taxon>
        <taxon>Pseudomonadati</taxon>
        <taxon>Pseudomonadota</taxon>
        <taxon>Betaproteobacteria</taxon>
        <taxon>Candidatus Accumulibacter</taxon>
    </lineage>
</organism>
<name>A0A011QNZ2_9PROT</name>
<evidence type="ECO:0000313" key="2">
    <source>
        <dbReference type="Proteomes" id="UP000021816"/>
    </source>
</evidence>
<evidence type="ECO:0000313" key="1">
    <source>
        <dbReference type="EMBL" id="EXI80579.1"/>
    </source>
</evidence>
<reference evidence="1 2" key="1">
    <citation type="submission" date="2014-02" db="EMBL/GenBank/DDBJ databases">
        <title>Expanding our view of genomic diversity in Candidatus Accumulibacter clades.</title>
        <authorList>
            <person name="Skennerton C.T."/>
            <person name="Barr J.J."/>
            <person name="Slater F.R."/>
            <person name="Bond P.L."/>
            <person name="Tyson G.W."/>
        </authorList>
    </citation>
    <scope>NUCLEOTIDE SEQUENCE [LARGE SCALE GENOMIC DNA]</scope>
    <source>
        <strain evidence="2">BA-92</strain>
    </source>
</reference>
<dbReference type="AlphaFoldDB" id="A0A011QNZ2"/>